<proteinExistence type="predicted"/>
<dbReference type="EMBL" id="CP069620">
    <property type="protein sequence ID" value="UZH55514.1"/>
    <property type="molecule type" value="Genomic_DNA"/>
</dbReference>
<accession>A0ABY6NRH8</accession>
<gene>
    <name evidence="1" type="primary">pseG</name>
    <name evidence="1" type="ORF">JRG66_01035</name>
</gene>
<keyword evidence="1" id="KW-0378">Hydrolase</keyword>
<sequence>MRCKVFFRADGSSRIGLGHIVRCMALAHMLKSEFQIHFVCKEVTSELKNELIKEGFHLNKIASEEEFFAVLTGAEIVVLDHYGLDTSYQKQVKKKGSKLVCIDDLHDKEFVADLIINHSPGVGIDDYKTQAHTIFALGPAHALLRPVFFKETSEKRVIKGVENLLVCFGGSDYENLTGRVLDVVMDLKNIKKIRVVLGSANQHYFTLTKSYINNKRIELLSSLNDVEMCEIMKISDVAIVPSSGVFFEVVATGCIPLVCYYADNQKKLFTFLRENTRIPTFDAFAPIGEELPSLMVKLCKKPEAYSNFSMKEEVRQSPHLHLKNFISLRNQLISS</sequence>
<dbReference type="EC" id="3.6.1.57" evidence="1"/>
<reference evidence="1" key="1">
    <citation type="submission" date="2021-02" db="EMBL/GenBank/DDBJ databases">
        <title>Salinimicrobium sp. nov. isolated from seawater in Tongyeong, Republic of Korea.</title>
        <authorList>
            <person name="Lee S.-J."/>
        </authorList>
    </citation>
    <scope>NUCLEOTIDE SEQUENCE</scope>
    <source>
        <strain evidence="1">HN-2-9-2</strain>
    </source>
</reference>
<name>A0ABY6NRH8_9FLAO</name>
<evidence type="ECO:0000313" key="1">
    <source>
        <dbReference type="EMBL" id="UZH55514.1"/>
    </source>
</evidence>
<dbReference type="RefSeq" id="WP_265163887.1">
    <property type="nucleotide sequence ID" value="NZ_CP069620.1"/>
</dbReference>
<dbReference type="NCBIfam" id="TIGR03590">
    <property type="entry name" value="PseG"/>
    <property type="match status" value="1"/>
</dbReference>
<dbReference type="Gene3D" id="3.40.50.2000">
    <property type="entry name" value="Glycogen Phosphorylase B"/>
    <property type="match status" value="1"/>
</dbReference>
<dbReference type="InterPro" id="IPR020023">
    <property type="entry name" value="PseG"/>
</dbReference>
<dbReference type="Gene3D" id="3.40.50.11190">
    <property type="match status" value="1"/>
</dbReference>
<keyword evidence="2" id="KW-1185">Reference proteome</keyword>
<dbReference type="Proteomes" id="UP001163981">
    <property type="component" value="Chromosome"/>
</dbReference>
<protein>
    <submittedName>
        <fullName evidence="1">UDP-2,4-diacetamido-2,4, 6-trideoxy-beta-L-altropyranose hydrolase</fullName>
        <ecNumber evidence="1">3.6.1.57</ecNumber>
    </submittedName>
</protein>
<evidence type="ECO:0000313" key="2">
    <source>
        <dbReference type="Proteomes" id="UP001163981"/>
    </source>
</evidence>
<dbReference type="GO" id="GO:0016787">
    <property type="term" value="F:hydrolase activity"/>
    <property type="evidence" value="ECO:0007669"/>
    <property type="project" value="UniProtKB-KW"/>
</dbReference>
<organism evidence="1 2">
    <name type="scientific">Salinimicrobium tongyeongense</name>
    <dbReference type="NCBI Taxonomy" id="2809707"/>
    <lineage>
        <taxon>Bacteria</taxon>
        <taxon>Pseudomonadati</taxon>
        <taxon>Bacteroidota</taxon>
        <taxon>Flavobacteriia</taxon>
        <taxon>Flavobacteriales</taxon>
        <taxon>Flavobacteriaceae</taxon>
        <taxon>Salinimicrobium</taxon>
    </lineage>
</organism>